<organism evidence="1 2">
    <name type="scientific">Bathymodiolus thermophilus thioautotrophic gill symbiont</name>
    <dbReference type="NCBI Taxonomy" id="2360"/>
    <lineage>
        <taxon>Bacteria</taxon>
        <taxon>Pseudomonadati</taxon>
        <taxon>Pseudomonadota</taxon>
        <taxon>Gammaproteobacteria</taxon>
        <taxon>sulfur-oxidizing symbionts</taxon>
    </lineage>
</organism>
<dbReference type="Proteomes" id="UP000643672">
    <property type="component" value="Unassembled WGS sequence"/>
</dbReference>
<accession>A0A8H8XDX2</accession>
<gene>
    <name evidence="1" type="ORF">THERMOS_1411</name>
</gene>
<comment type="caution">
    <text evidence="1">The sequence shown here is derived from an EMBL/GenBank/DDBJ whole genome shotgun (WGS) entry which is preliminary data.</text>
</comment>
<evidence type="ECO:0000313" key="1">
    <source>
        <dbReference type="EMBL" id="CAB5501609.1"/>
    </source>
</evidence>
<evidence type="ECO:0000313" key="2">
    <source>
        <dbReference type="Proteomes" id="UP000643672"/>
    </source>
</evidence>
<name>A0A8H8XDX2_9GAMM</name>
<dbReference type="AlphaFoldDB" id="A0A8H8XDX2"/>
<proteinExistence type="predicted"/>
<sequence length="47" mass="5441">MAPAKHSKLSDIKEKLQLFAINKAEIGNNKKWISENKQGFELKYLTH</sequence>
<reference evidence="1 2" key="1">
    <citation type="submission" date="2020-05" db="EMBL/GenBank/DDBJ databases">
        <authorList>
            <person name="Petersen J."/>
            <person name="Sayavedra L."/>
        </authorList>
    </citation>
    <scope>NUCLEOTIDE SEQUENCE [LARGE SCALE GENOMIC DNA]</scope>
    <source>
        <strain evidence="1">B thermophilus SOXS</strain>
    </source>
</reference>
<protein>
    <submittedName>
        <fullName evidence="1">Uncharacterized protein</fullName>
    </submittedName>
</protein>
<dbReference type="EMBL" id="CAESAQ020000075">
    <property type="protein sequence ID" value="CAB5501609.1"/>
    <property type="molecule type" value="Genomic_DNA"/>
</dbReference>
<keyword evidence="2" id="KW-1185">Reference proteome</keyword>